<dbReference type="InterPro" id="IPR029058">
    <property type="entry name" value="AB_hydrolase_fold"/>
</dbReference>
<feature type="chain" id="PRO_5040454553" evidence="5">
    <location>
        <begin position="22"/>
        <end position="309"/>
    </location>
</feature>
<name>A0A9P5Y8D3_9AGAR</name>
<dbReference type="PANTHER" id="PTHR45856">
    <property type="entry name" value="ALPHA/BETA-HYDROLASES SUPERFAMILY PROTEIN"/>
    <property type="match status" value="1"/>
</dbReference>
<dbReference type="Pfam" id="PF01764">
    <property type="entry name" value="Lipase_3"/>
    <property type="match status" value="1"/>
</dbReference>
<feature type="signal peptide" evidence="5">
    <location>
        <begin position="1"/>
        <end position="21"/>
    </location>
</feature>
<dbReference type="AlphaFoldDB" id="A0A9P5Y8D3"/>
<organism evidence="7 8">
    <name type="scientific">Collybia nuda</name>
    <dbReference type="NCBI Taxonomy" id="64659"/>
    <lineage>
        <taxon>Eukaryota</taxon>
        <taxon>Fungi</taxon>
        <taxon>Dikarya</taxon>
        <taxon>Basidiomycota</taxon>
        <taxon>Agaricomycotina</taxon>
        <taxon>Agaricomycetes</taxon>
        <taxon>Agaricomycetidae</taxon>
        <taxon>Agaricales</taxon>
        <taxon>Tricholomatineae</taxon>
        <taxon>Clitocybaceae</taxon>
        <taxon>Collybia</taxon>
    </lineage>
</organism>
<dbReference type="Gene3D" id="3.40.50.1820">
    <property type="entry name" value="alpha/beta hydrolase"/>
    <property type="match status" value="1"/>
</dbReference>
<comment type="caution">
    <text evidence="7">The sequence shown here is derived from an EMBL/GenBank/DDBJ whole genome shotgun (WGS) entry which is preliminary data.</text>
</comment>
<dbReference type="InterPro" id="IPR051218">
    <property type="entry name" value="Sec_MonoDiacylglyc_Lipase"/>
</dbReference>
<reference evidence="7" key="1">
    <citation type="submission" date="2020-11" db="EMBL/GenBank/DDBJ databases">
        <authorList>
            <consortium name="DOE Joint Genome Institute"/>
            <person name="Ahrendt S."/>
            <person name="Riley R."/>
            <person name="Andreopoulos W."/>
            <person name="Labutti K."/>
            <person name="Pangilinan J."/>
            <person name="Ruiz-Duenas F.J."/>
            <person name="Barrasa J.M."/>
            <person name="Sanchez-Garcia M."/>
            <person name="Camarero S."/>
            <person name="Miyauchi S."/>
            <person name="Serrano A."/>
            <person name="Linde D."/>
            <person name="Babiker R."/>
            <person name="Drula E."/>
            <person name="Ayuso-Fernandez I."/>
            <person name="Pacheco R."/>
            <person name="Padilla G."/>
            <person name="Ferreira P."/>
            <person name="Barriuso J."/>
            <person name="Kellner H."/>
            <person name="Castanera R."/>
            <person name="Alfaro M."/>
            <person name="Ramirez L."/>
            <person name="Pisabarro A.G."/>
            <person name="Kuo A."/>
            <person name="Tritt A."/>
            <person name="Lipzen A."/>
            <person name="He G."/>
            <person name="Yan M."/>
            <person name="Ng V."/>
            <person name="Cullen D."/>
            <person name="Martin F."/>
            <person name="Rosso M.-N."/>
            <person name="Henrissat B."/>
            <person name="Hibbett D."/>
            <person name="Martinez A.T."/>
            <person name="Grigoriev I.V."/>
        </authorList>
    </citation>
    <scope>NUCLEOTIDE SEQUENCE</scope>
    <source>
        <strain evidence="7">CBS 247.69</strain>
    </source>
</reference>
<keyword evidence="1" id="KW-1015">Disulfide bond</keyword>
<gene>
    <name evidence="7" type="ORF">BDZ94DRAFT_1162552</name>
</gene>
<feature type="domain" description="Fungal lipase-type" evidence="6">
    <location>
        <begin position="105"/>
        <end position="245"/>
    </location>
</feature>
<proteinExistence type="inferred from homology"/>
<accession>A0A9P5Y8D3</accession>
<keyword evidence="8" id="KW-1185">Reference proteome</keyword>
<sequence>MFKSIFILISITLHVLTGVRSSPLFLRSVSERRATALSTNQISALTPFTQFARAAYCPPEKIQGWKCGEACDALPGFEATLTGGDGDAIQFFFVGHWPQENTIIVAHQGTDPLELQSVLTDLNVIRGPLDSTLFPGIPEAVSVHTGFRDQHAQTANLIFTEVQRLLNEKNSNKVTTIGHSLGGALAMLSALSMRLQLPGEVLVSSTVYGTPRVGDLDFATFFDSQITDVRRINNDNDLVPIIPGRFLGFVHPKGEIHLLEDGGAVACAGDDNADDDQCTIKTVPNVLFGNIIDHLGPYEGIFIGTPFCN</sequence>
<evidence type="ECO:0000256" key="5">
    <source>
        <dbReference type="SAM" id="SignalP"/>
    </source>
</evidence>
<dbReference type="InterPro" id="IPR002921">
    <property type="entry name" value="Fungal_lipase-type"/>
</dbReference>
<evidence type="ECO:0000259" key="6">
    <source>
        <dbReference type="Pfam" id="PF01764"/>
    </source>
</evidence>
<dbReference type="Proteomes" id="UP000807353">
    <property type="component" value="Unassembled WGS sequence"/>
</dbReference>
<evidence type="ECO:0000256" key="2">
    <source>
        <dbReference type="ARBA" id="ARBA00043996"/>
    </source>
</evidence>
<dbReference type="CDD" id="cd00519">
    <property type="entry name" value="Lipase_3"/>
    <property type="match status" value="1"/>
</dbReference>
<comment type="catalytic activity">
    <reaction evidence="4">
        <text>a monoacylglycerol + H2O = glycerol + a fatty acid + H(+)</text>
        <dbReference type="Rhea" id="RHEA:15245"/>
        <dbReference type="ChEBI" id="CHEBI:15377"/>
        <dbReference type="ChEBI" id="CHEBI:15378"/>
        <dbReference type="ChEBI" id="CHEBI:17408"/>
        <dbReference type="ChEBI" id="CHEBI:17754"/>
        <dbReference type="ChEBI" id="CHEBI:28868"/>
    </reaction>
</comment>
<evidence type="ECO:0000256" key="1">
    <source>
        <dbReference type="ARBA" id="ARBA00023157"/>
    </source>
</evidence>
<comment type="similarity">
    <text evidence="2">Belongs to the AB hydrolase superfamily. Lipase family. Class 3 subfamily.</text>
</comment>
<keyword evidence="5" id="KW-0732">Signal</keyword>
<dbReference type="OrthoDB" id="426718at2759"/>
<protein>
    <submittedName>
        <fullName evidence="7">Alpha/beta-hydrolase</fullName>
    </submittedName>
</protein>
<dbReference type="PANTHER" id="PTHR45856:SF25">
    <property type="entry name" value="FUNGAL LIPASE-LIKE DOMAIN-CONTAINING PROTEIN"/>
    <property type="match status" value="1"/>
</dbReference>
<evidence type="ECO:0000256" key="3">
    <source>
        <dbReference type="ARBA" id="ARBA00047591"/>
    </source>
</evidence>
<comment type="catalytic activity">
    <reaction evidence="3">
        <text>a diacylglycerol + H2O = a monoacylglycerol + a fatty acid + H(+)</text>
        <dbReference type="Rhea" id="RHEA:32731"/>
        <dbReference type="ChEBI" id="CHEBI:15377"/>
        <dbReference type="ChEBI" id="CHEBI:15378"/>
        <dbReference type="ChEBI" id="CHEBI:17408"/>
        <dbReference type="ChEBI" id="CHEBI:18035"/>
        <dbReference type="ChEBI" id="CHEBI:28868"/>
    </reaction>
</comment>
<dbReference type="SUPFAM" id="SSF53474">
    <property type="entry name" value="alpha/beta-Hydrolases"/>
    <property type="match status" value="1"/>
</dbReference>
<dbReference type="GO" id="GO:0006629">
    <property type="term" value="P:lipid metabolic process"/>
    <property type="evidence" value="ECO:0007669"/>
    <property type="project" value="InterPro"/>
</dbReference>
<evidence type="ECO:0000313" key="7">
    <source>
        <dbReference type="EMBL" id="KAF9464158.1"/>
    </source>
</evidence>
<evidence type="ECO:0000256" key="4">
    <source>
        <dbReference type="ARBA" id="ARBA00048461"/>
    </source>
</evidence>
<dbReference type="EMBL" id="MU150256">
    <property type="protein sequence ID" value="KAF9464158.1"/>
    <property type="molecule type" value="Genomic_DNA"/>
</dbReference>
<evidence type="ECO:0000313" key="8">
    <source>
        <dbReference type="Proteomes" id="UP000807353"/>
    </source>
</evidence>